<reference evidence="1 2" key="1">
    <citation type="submission" date="2024-09" db="EMBL/GenBank/DDBJ databases">
        <authorList>
            <person name="Sun Q."/>
            <person name="Mori K."/>
        </authorList>
    </citation>
    <scope>NUCLEOTIDE SEQUENCE [LARGE SCALE GENOMIC DNA]</scope>
    <source>
        <strain evidence="1 2">JCM 13503</strain>
    </source>
</reference>
<proteinExistence type="predicted"/>
<dbReference type="PANTHER" id="PTHR38009:SF1">
    <property type="entry name" value="CONSERVED HYPOTHETICAL PHAGE TAIL PROTEIN"/>
    <property type="match status" value="1"/>
</dbReference>
<dbReference type="InterPro" id="IPR010667">
    <property type="entry name" value="Phage_T4_Gp19"/>
</dbReference>
<dbReference type="InterPro" id="IPR011747">
    <property type="entry name" value="CHP02241"/>
</dbReference>
<dbReference type="Pfam" id="PF06841">
    <property type="entry name" value="Phage_T4_gp19"/>
    <property type="match status" value="1"/>
</dbReference>
<keyword evidence="2" id="KW-1185">Reference proteome</keyword>
<dbReference type="NCBIfam" id="TIGR02241">
    <property type="entry name" value="conserved hypothetical phage tail region protein"/>
    <property type="match status" value="1"/>
</dbReference>
<accession>A0ABV6AV99</accession>
<dbReference type="EMBL" id="JBHLYR010000006">
    <property type="protein sequence ID" value="MFB9990551.1"/>
    <property type="molecule type" value="Genomic_DNA"/>
</dbReference>
<organism evidence="1 2">
    <name type="scientific">Deinococcus oregonensis</name>
    <dbReference type="NCBI Taxonomy" id="1805970"/>
    <lineage>
        <taxon>Bacteria</taxon>
        <taxon>Thermotogati</taxon>
        <taxon>Deinococcota</taxon>
        <taxon>Deinococci</taxon>
        <taxon>Deinococcales</taxon>
        <taxon>Deinococcaceae</taxon>
        <taxon>Deinococcus</taxon>
    </lineage>
</organism>
<sequence>MNINFDGSSSAPKTKEQIDRFQAHASQRYHIAVDQMERAVFSEISGLQLETETMDVIEGGVNDSVLKIPVRSRAGNVTLKRGVTVGNELLLWYLRIMQGVMDRRTITVSTFRTNGQLLSRYALLNAYPVKWSGPALAATGDTAAIETLELTYKDVMLVNT</sequence>
<evidence type="ECO:0000313" key="1">
    <source>
        <dbReference type="EMBL" id="MFB9990551.1"/>
    </source>
</evidence>
<dbReference type="Proteomes" id="UP001589733">
    <property type="component" value="Unassembled WGS sequence"/>
</dbReference>
<name>A0ABV6AV99_9DEIO</name>
<dbReference type="PANTHER" id="PTHR38009">
    <property type="entry name" value="CONSERVED HYPOTHETICAL PHAGE TAIL PROTEIN"/>
    <property type="match status" value="1"/>
</dbReference>
<dbReference type="RefSeq" id="WP_380004585.1">
    <property type="nucleotide sequence ID" value="NZ_JBHLYR010000006.1"/>
</dbReference>
<comment type="caution">
    <text evidence="1">The sequence shown here is derived from an EMBL/GenBank/DDBJ whole genome shotgun (WGS) entry which is preliminary data.</text>
</comment>
<gene>
    <name evidence="1" type="ORF">ACFFLM_00930</name>
</gene>
<protein>
    <submittedName>
        <fullName evidence="1">Phage tail protein</fullName>
    </submittedName>
</protein>
<evidence type="ECO:0000313" key="2">
    <source>
        <dbReference type="Proteomes" id="UP001589733"/>
    </source>
</evidence>